<accession>A0A8S5RPI7</accession>
<dbReference type="EMBL" id="BK059132">
    <property type="protein sequence ID" value="DAE33255.1"/>
    <property type="molecule type" value="Genomic_DNA"/>
</dbReference>
<evidence type="ECO:0000313" key="1">
    <source>
        <dbReference type="EMBL" id="DAE33255.1"/>
    </source>
</evidence>
<proteinExistence type="predicted"/>
<reference evidence="1" key="1">
    <citation type="journal article" date="2021" name="Proc. Natl. Acad. Sci. U.S.A.">
        <title>A Catalog of Tens of Thousands of Viruses from Human Metagenomes Reveals Hidden Associations with Chronic Diseases.</title>
        <authorList>
            <person name="Tisza M.J."/>
            <person name="Buck C.B."/>
        </authorList>
    </citation>
    <scope>NUCLEOTIDE SEQUENCE</scope>
    <source>
        <strain evidence="1">Ctrcb4</strain>
    </source>
</reference>
<protein>
    <submittedName>
        <fullName evidence="1">Uncharacterized protein</fullName>
    </submittedName>
</protein>
<name>A0A8S5RPI7_9VIRU</name>
<sequence>MPFLAPATVTNASPLIQAVSRFLKDPPSSQKSLLERIPRTLLILSATIPSILFNLPHSRFSLLVREVLL</sequence>
<organism evidence="1">
    <name type="scientific">virus sp. ctrcb4</name>
    <dbReference type="NCBI Taxonomy" id="2825824"/>
    <lineage>
        <taxon>Viruses</taxon>
    </lineage>
</organism>